<feature type="compositionally biased region" description="Polar residues" evidence="1">
    <location>
        <begin position="82"/>
        <end position="94"/>
    </location>
</feature>
<feature type="region of interest" description="Disordered" evidence="1">
    <location>
        <begin position="82"/>
        <end position="109"/>
    </location>
</feature>
<feature type="signal peptide" evidence="2">
    <location>
        <begin position="1"/>
        <end position="24"/>
    </location>
</feature>
<feature type="compositionally biased region" description="Basic and acidic residues" evidence="1">
    <location>
        <begin position="594"/>
        <end position="640"/>
    </location>
</feature>
<gene>
    <name evidence="3" type="ORF">V9T40_005806</name>
</gene>
<feature type="compositionally biased region" description="Polar residues" evidence="1">
    <location>
        <begin position="354"/>
        <end position="375"/>
    </location>
</feature>
<feature type="compositionally biased region" description="Basic residues" evidence="1">
    <location>
        <begin position="650"/>
        <end position="662"/>
    </location>
</feature>
<feature type="region of interest" description="Disordered" evidence="1">
    <location>
        <begin position="700"/>
        <end position="731"/>
    </location>
</feature>
<accession>A0AAN9TT75</accession>
<evidence type="ECO:0000313" key="3">
    <source>
        <dbReference type="EMBL" id="KAK7604620.1"/>
    </source>
</evidence>
<reference evidence="3 4" key="1">
    <citation type="submission" date="2024-03" db="EMBL/GenBank/DDBJ databases">
        <title>Adaptation during the transition from Ophiocordyceps entomopathogen to insect associate is accompanied by gene loss and intensified selection.</title>
        <authorList>
            <person name="Ward C.M."/>
            <person name="Onetto C.A."/>
            <person name="Borneman A.R."/>
        </authorList>
    </citation>
    <scope>NUCLEOTIDE SEQUENCE [LARGE SCALE GENOMIC DNA]</scope>
    <source>
        <strain evidence="3">AWRI1</strain>
        <tissue evidence="3">Single Adult Female</tissue>
    </source>
</reference>
<evidence type="ECO:0000256" key="2">
    <source>
        <dbReference type="SAM" id="SignalP"/>
    </source>
</evidence>
<feature type="compositionally biased region" description="Polar residues" evidence="1">
    <location>
        <begin position="449"/>
        <end position="460"/>
    </location>
</feature>
<feature type="compositionally biased region" description="Acidic residues" evidence="1">
    <location>
        <begin position="584"/>
        <end position="593"/>
    </location>
</feature>
<dbReference type="InterPro" id="IPR031959">
    <property type="entry name" value="DUF4779"/>
</dbReference>
<keyword evidence="4" id="KW-1185">Reference proteome</keyword>
<feature type="region of interest" description="Disordered" evidence="1">
    <location>
        <begin position="747"/>
        <end position="767"/>
    </location>
</feature>
<keyword evidence="2" id="KW-0732">Signal</keyword>
<feature type="compositionally biased region" description="Basic residues" evidence="1">
    <location>
        <begin position="716"/>
        <end position="731"/>
    </location>
</feature>
<comment type="caution">
    <text evidence="3">The sequence shown here is derived from an EMBL/GenBank/DDBJ whole genome shotgun (WGS) entry which is preliminary data.</text>
</comment>
<dbReference type="EMBL" id="JBBCAQ010000003">
    <property type="protein sequence ID" value="KAK7604620.1"/>
    <property type="molecule type" value="Genomic_DNA"/>
</dbReference>
<evidence type="ECO:0000313" key="4">
    <source>
        <dbReference type="Proteomes" id="UP001367676"/>
    </source>
</evidence>
<feature type="compositionally biased region" description="Polar residues" evidence="1">
    <location>
        <begin position="422"/>
        <end position="440"/>
    </location>
</feature>
<dbReference type="Pfam" id="PF16009">
    <property type="entry name" value="DUF4779"/>
    <property type="match status" value="1"/>
</dbReference>
<dbReference type="AlphaFoldDB" id="A0AAN9TT75"/>
<feature type="compositionally biased region" description="Basic and acidic residues" evidence="1">
    <location>
        <begin position="551"/>
        <end position="583"/>
    </location>
</feature>
<evidence type="ECO:0000256" key="1">
    <source>
        <dbReference type="SAM" id="MobiDB-lite"/>
    </source>
</evidence>
<organism evidence="3 4">
    <name type="scientific">Parthenolecanium corni</name>
    <dbReference type="NCBI Taxonomy" id="536013"/>
    <lineage>
        <taxon>Eukaryota</taxon>
        <taxon>Metazoa</taxon>
        <taxon>Ecdysozoa</taxon>
        <taxon>Arthropoda</taxon>
        <taxon>Hexapoda</taxon>
        <taxon>Insecta</taxon>
        <taxon>Pterygota</taxon>
        <taxon>Neoptera</taxon>
        <taxon>Paraneoptera</taxon>
        <taxon>Hemiptera</taxon>
        <taxon>Sternorrhyncha</taxon>
        <taxon>Coccoidea</taxon>
        <taxon>Coccidae</taxon>
        <taxon>Parthenolecanium</taxon>
    </lineage>
</organism>
<feature type="region of interest" description="Disordered" evidence="1">
    <location>
        <begin position="344"/>
        <end position="375"/>
    </location>
</feature>
<name>A0AAN9TT75_9HEMI</name>
<sequence length="767" mass="87480">MDYVFVSSTFVIVVVLSATSFSRTVQPITYSFGTVNDGESESSIQYGSYTAGPYDADYDTPSKSLSKHPSVLAHHYYDPPTETSWPSENDTFAASTSPPSTTKRSRKKNEYVPRVSYIHKATTTEATTIPAADPTSTESIMSPVRVRKKGRWLRVRNEIPVTEDPVGETPPASNPQPSVLVELNRMRVNKTLQSNNSNHSRPANGFGRAQNSSLSLRTRPKLEVPKNGTLTTPRSIKANQQRWSYMRSTSTTENPAHIRYAKNSSFVTEERFTSAHPIQVLHYTTDTNTERELDFVTLKPTPKYKYNQAGRNVDQLYNPPKSNIGQTYSAPNKNIVQSYNPLNRQVSRPKDSFNKNADQSLNLSNKNIDQQYSPPNRNVELPLISSKNAGHFSKIDASSKTTPVPKYKEAYFRKPLNRPRITPTTLTHSSEAQQFVGASNQEKERVKYENTSLTTEQPQNYPEAKQETSDLEDESAEQPGTHHESLTYSDTEKTEKTEEILRDMEYPEEEDEEESETDEEVQDLTEENPSKILQKPMRYAYSSDQNISESQTHHEPQNENSQPKKKEGGGEKHRSAHHKSEGDKAEEDYESAVEYDKGKKGHSDKENRKNHQEEERGKKKKILEEDGHQERHQVSSKGEKGTLFGESGSHKKGHSTKGSHNVHKKNEFLKKHEFYDEHHEDDEHKKYGDFHRGHKYVKDDMDHKHHKDGGYSEGHKGKKGKHHNGHRFRQHKGHDDAFKHVDHYANSEDYGEKGGHSGGKRWKYEML</sequence>
<feature type="chain" id="PRO_5042883838" evidence="2">
    <location>
        <begin position="25"/>
        <end position="767"/>
    </location>
</feature>
<protein>
    <submittedName>
        <fullName evidence="3">Uncharacterized protein</fullName>
    </submittedName>
</protein>
<feature type="compositionally biased region" description="Basic and acidic residues" evidence="1">
    <location>
        <begin position="700"/>
        <end position="715"/>
    </location>
</feature>
<dbReference type="Proteomes" id="UP001367676">
    <property type="component" value="Unassembled WGS sequence"/>
</dbReference>
<feature type="region of interest" description="Disordered" evidence="1">
    <location>
        <begin position="410"/>
        <end position="662"/>
    </location>
</feature>
<feature type="compositionally biased region" description="Acidic residues" evidence="1">
    <location>
        <begin position="506"/>
        <end position="526"/>
    </location>
</feature>
<feature type="region of interest" description="Disordered" evidence="1">
    <location>
        <begin position="193"/>
        <end position="232"/>
    </location>
</feature>
<feature type="compositionally biased region" description="Basic and acidic residues" evidence="1">
    <location>
        <begin position="480"/>
        <end position="505"/>
    </location>
</feature>
<proteinExistence type="predicted"/>